<keyword evidence="3" id="KW-1185">Reference proteome</keyword>
<evidence type="ECO:0000256" key="1">
    <source>
        <dbReference type="SAM" id="MobiDB-lite"/>
    </source>
</evidence>
<dbReference type="STRING" id="1165861.A0A0L0VRC1"/>
<feature type="region of interest" description="Disordered" evidence="1">
    <location>
        <begin position="45"/>
        <end position="73"/>
    </location>
</feature>
<accession>A0A0L0VRC1</accession>
<feature type="compositionally biased region" description="Polar residues" evidence="1">
    <location>
        <begin position="59"/>
        <end position="70"/>
    </location>
</feature>
<gene>
    <name evidence="2" type="ORF">PSTG_04943</name>
</gene>
<proteinExistence type="predicted"/>
<dbReference type="PANTHER" id="PTHR33069:SF3">
    <property type="entry name" value="DYNEIN HEAVY CHAIN TAIL DOMAIN-CONTAINING PROTEIN"/>
    <property type="match status" value="1"/>
</dbReference>
<feature type="compositionally biased region" description="Basic and acidic residues" evidence="1">
    <location>
        <begin position="46"/>
        <end position="57"/>
    </location>
</feature>
<name>A0A0L0VRC1_9BASI</name>
<dbReference type="Proteomes" id="UP000054564">
    <property type="component" value="Unassembled WGS sequence"/>
</dbReference>
<comment type="caution">
    <text evidence="2">The sequence shown here is derived from an EMBL/GenBank/DDBJ whole genome shotgun (WGS) entry which is preliminary data.</text>
</comment>
<dbReference type="PANTHER" id="PTHR33069">
    <property type="entry name" value="CHROMOSOME 7, WHOLE GENOME SHOTGUN SEQUENCE-RELATED"/>
    <property type="match status" value="1"/>
</dbReference>
<reference evidence="3" key="1">
    <citation type="submission" date="2014-03" db="EMBL/GenBank/DDBJ databases">
        <title>The Genome Sequence of Puccinia striiformis f. sp. tritici PST-78.</title>
        <authorList>
            <consortium name="The Broad Institute Genome Sequencing Platform"/>
            <person name="Cuomo C."/>
            <person name="Hulbert S."/>
            <person name="Chen X."/>
            <person name="Walker B."/>
            <person name="Young S.K."/>
            <person name="Zeng Q."/>
            <person name="Gargeya S."/>
            <person name="Fitzgerald M."/>
            <person name="Haas B."/>
            <person name="Abouelleil A."/>
            <person name="Alvarado L."/>
            <person name="Arachchi H.M."/>
            <person name="Berlin A.M."/>
            <person name="Chapman S.B."/>
            <person name="Goldberg J."/>
            <person name="Griggs A."/>
            <person name="Gujja S."/>
            <person name="Hansen M."/>
            <person name="Howarth C."/>
            <person name="Imamovic A."/>
            <person name="Larimer J."/>
            <person name="McCowan C."/>
            <person name="Montmayeur A."/>
            <person name="Murphy C."/>
            <person name="Neiman D."/>
            <person name="Pearson M."/>
            <person name="Priest M."/>
            <person name="Roberts A."/>
            <person name="Saif S."/>
            <person name="Shea T."/>
            <person name="Sisk P."/>
            <person name="Sykes S."/>
            <person name="Wortman J."/>
            <person name="Nusbaum C."/>
            <person name="Birren B."/>
        </authorList>
    </citation>
    <scope>NUCLEOTIDE SEQUENCE [LARGE SCALE GENOMIC DNA]</scope>
    <source>
        <strain evidence="3">race PST-78</strain>
    </source>
</reference>
<evidence type="ECO:0000313" key="2">
    <source>
        <dbReference type="EMBL" id="KNF01824.1"/>
    </source>
</evidence>
<sequence>MAELDPTITGLESAVEELRRERDLQIKQLGNLVVEGFRSLARKHNLPHEPIGRHEATDPISTQESPSPSEVDSKKQLLIRLHSTLLPSLLSQFTSLHQAFSPMIIWRDTPTQLRITGETLIQIDHTLDEITSVVDSICPTRPPTPNQTDDHDLYELKNYRLHGLDHWIKGQLWGNLGHFIFHSGVHLMETGLSTLEPEPGRGARPSGWGRVWGCIIPCQDSIEMSMNWLKGSEWDSILINWRSSRDAINHLLERHVDRIHGRPSFFSGGPALSEPKKLLGQSFITIIKLTRLFFNKMSTRGINHKPLPLFTNMCSNDLRILSNLGDGLRWNIETIISIVIGPLPPDQFLINQCIRVIDIISAQFQSSAILILSYILPLIPVSSYSFPVHDYFRDWFFNWQTQIQLATQNCIQVAHSLLDQPV</sequence>
<organism evidence="2 3">
    <name type="scientific">Puccinia striiformis f. sp. tritici PST-78</name>
    <dbReference type="NCBI Taxonomy" id="1165861"/>
    <lineage>
        <taxon>Eukaryota</taxon>
        <taxon>Fungi</taxon>
        <taxon>Dikarya</taxon>
        <taxon>Basidiomycota</taxon>
        <taxon>Pucciniomycotina</taxon>
        <taxon>Pucciniomycetes</taxon>
        <taxon>Pucciniales</taxon>
        <taxon>Pucciniaceae</taxon>
        <taxon>Puccinia</taxon>
    </lineage>
</organism>
<dbReference type="AlphaFoldDB" id="A0A0L0VRC1"/>
<protein>
    <submittedName>
        <fullName evidence="2">Uncharacterized protein</fullName>
    </submittedName>
</protein>
<evidence type="ECO:0000313" key="3">
    <source>
        <dbReference type="Proteomes" id="UP000054564"/>
    </source>
</evidence>
<dbReference type="EMBL" id="AJIL01000027">
    <property type="protein sequence ID" value="KNF01824.1"/>
    <property type="molecule type" value="Genomic_DNA"/>
</dbReference>